<dbReference type="Gene3D" id="3.40.640.10">
    <property type="entry name" value="Type I PLP-dependent aspartate aminotransferase-like (Major domain)"/>
    <property type="match status" value="1"/>
</dbReference>
<dbReference type="PROSITE" id="PS00105">
    <property type="entry name" value="AA_TRANSFER_CLASS_1"/>
    <property type="match status" value="1"/>
</dbReference>
<dbReference type="GO" id="GO:0006520">
    <property type="term" value="P:amino acid metabolic process"/>
    <property type="evidence" value="ECO:0007669"/>
    <property type="project" value="InterPro"/>
</dbReference>
<dbReference type="STRING" id="338963.Pcar_1573"/>
<keyword evidence="5" id="KW-0663">Pyridoxal phosphate</keyword>
<dbReference type="InterPro" id="IPR004839">
    <property type="entry name" value="Aminotransferase_I/II_large"/>
</dbReference>
<dbReference type="InterPro" id="IPR015422">
    <property type="entry name" value="PyrdxlP-dep_Trfase_small"/>
</dbReference>
<proteinExistence type="inferred from homology"/>
<dbReference type="RefSeq" id="WP_011341302.1">
    <property type="nucleotide sequence ID" value="NC_007498.2"/>
</dbReference>
<dbReference type="PANTHER" id="PTHR46383:SF1">
    <property type="entry name" value="ASPARTATE AMINOTRANSFERASE"/>
    <property type="match status" value="1"/>
</dbReference>
<dbReference type="Pfam" id="PF00155">
    <property type="entry name" value="Aminotran_1_2"/>
    <property type="match status" value="1"/>
</dbReference>
<evidence type="ECO:0000313" key="9">
    <source>
        <dbReference type="Proteomes" id="UP000002534"/>
    </source>
</evidence>
<dbReference type="KEGG" id="pca:Pcar_1573"/>
<dbReference type="CDD" id="cd00609">
    <property type="entry name" value="AAT_like"/>
    <property type="match status" value="1"/>
</dbReference>
<dbReference type="InterPro" id="IPR004838">
    <property type="entry name" value="NHTrfase_class1_PyrdxlP-BS"/>
</dbReference>
<comment type="cofactor">
    <cofactor evidence="1 6">
        <name>pyridoxal 5'-phosphate</name>
        <dbReference type="ChEBI" id="CHEBI:597326"/>
    </cofactor>
</comment>
<dbReference type="PANTHER" id="PTHR46383">
    <property type="entry name" value="ASPARTATE AMINOTRANSFERASE"/>
    <property type="match status" value="1"/>
</dbReference>
<accession>Q3A489</accession>
<sequence>MYPALNPLVLSLKESATLAINLKALEMRRQGKEVFHFGFGQSPFPVPEPLQQALRSNVDKKDYLPTRGLPELCQAVAGFYQQEFGYEFAAENVCIGPGSKELIFQTIYLMEGPLLVPAPSWVSYGPQAALRGKEIVPIPTRRDNGYRLQPEELDRACNRLGQCQKLLILNNPNNPTGAFYRKSEIEEMAAICRAYQVVVISDEIYAMLNFTDRPHCSIAQYYPEGTIVTGGLSKSFAAGGYRLGVMLVPHGLQLVLEALKSVISETFSAVSAPIQYAALEAYGNFETVRPFVQRTNEIHRWACEYLHRRFTGMGLNCPRPEGAFYLFPDFQNQREALRKQGIFTGRQLCDLLLEQARVAVLPGSDFYLGATELGVRVAGVDYDGAAALKAWPGFEQINDVLAERLFPRLVGGCDRLEQFLSEL</sequence>
<dbReference type="EMBL" id="CP000142">
    <property type="protein sequence ID" value="ABA88818.1"/>
    <property type="molecule type" value="Genomic_DNA"/>
</dbReference>
<dbReference type="Proteomes" id="UP000002534">
    <property type="component" value="Chromosome"/>
</dbReference>
<dbReference type="GO" id="GO:0008483">
    <property type="term" value="F:transaminase activity"/>
    <property type="evidence" value="ECO:0007669"/>
    <property type="project" value="UniProtKB-KW"/>
</dbReference>
<reference evidence="9" key="1">
    <citation type="submission" date="2005-10" db="EMBL/GenBank/DDBJ databases">
        <title>Complete sequence of Pelobacter carbinolicus DSM 2380.</title>
        <authorList>
            <person name="Copeland A."/>
            <person name="Lucas S."/>
            <person name="Lapidus A."/>
            <person name="Barry K."/>
            <person name="Detter J.C."/>
            <person name="Glavina T."/>
            <person name="Hammon N."/>
            <person name="Israni S."/>
            <person name="Pitluck S."/>
            <person name="Chertkov O."/>
            <person name="Schmutz J."/>
            <person name="Larimer F."/>
            <person name="Land M."/>
            <person name="Kyrpides N."/>
            <person name="Ivanova N."/>
            <person name="Richardson P."/>
        </authorList>
    </citation>
    <scope>NUCLEOTIDE SEQUENCE [LARGE SCALE GENOMIC DNA]</scope>
    <source>
        <strain evidence="9">DSM 2380 / NBRC 103641 / GraBd1</strain>
    </source>
</reference>
<evidence type="ECO:0000256" key="3">
    <source>
        <dbReference type="ARBA" id="ARBA00022576"/>
    </source>
</evidence>
<feature type="domain" description="Aminotransferase class I/classII large" evidence="7">
    <location>
        <begin position="36"/>
        <end position="378"/>
    </location>
</feature>
<reference evidence="8 9" key="2">
    <citation type="journal article" date="2012" name="BMC Genomics">
        <title>The genome of Pelobacter carbinolicus reveals surprising metabolic capabilities and physiological features.</title>
        <authorList>
            <person name="Aklujkar M."/>
            <person name="Haveman S.A."/>
            <person name="Didonato R.Jr."/>
            <person name="Chertkov O."/>
            <person name="Han C.S."/>
            <person name="Land M.L."/>
            <person name="Brown P."/>
            <person name="Lovley D.R."/>
        </authorList>
    </citation>
    <scope>NUCLEOTIDE SEQUENCE [LARGE SCALE GENOMIC DNA]</scope>
    <source>
        <strain evidence="9">DSM 2380 / NBRC 103641 / GraBd1</strain>
    </source>
</reference>
<evidence type="ECO:0000256" key="1">
    <source>
        <dbReference type="ARBA" id="ARBA00001933"/>
    </source>
</evidence>
<evidence type="ECO:0000256" key="2">
    <source>
        <dbReference type="ARBA" id="ARBA00007441"/>
    </source>
</evidence>
<dbReference type="GO" id="GO:0030170">
    <property type="term" value="F:pyridoxal phosphate binding"/>
    <property type="evidence" value="ECO:0007669"/>
    <property type="project" value="InterPro"/>
</dbReference>
<dbReference type="OrthoDB" id="9804474at2"/>
<dbReference type="HOGENOM" id="CLU_017584_4_7_7"/>
<keyword evidence="3 6" id="KW-0032">Aminotransferase</keyword>
<keyword evidence="4 6" id="KW-0808">Transferase</keyword>
<evidence type="ECO:0000313" key="8">
    <source>
        <dbReference type="EMBL" id="ABA88818.1"/>
    </source>
</evidence>
<dbReference type="InterPro" id="IPR015424">
    <property type="entry name" value="PyrdxlP-dep_Trfase"/>
</dbReference>
<dbReference type="AlphaFoldDB" id="Q3A489"/>
<organism evidence="8 9">
    <name type="scientific">Syntrophotalea carbinolica (strain DSM 2380 / NBRC 103641 / GraBd1)</name>
    <name type="common">Pelobacter carbinolicus</name>
    <dbReference type="NCBI Taxonomy" id="338963"/>
    <lineage>
        <taxon>Bacteria</taxon>
        <taxon>Pseudomonadati</taxon>
        <taxon>Thermodesulfobacteriota</taxon>
        <taxon>Desulfuromonadia</taxon>
        <taxon>Desulfuromonadales</taxon>
        <taxon>Syntrophotaleaceae</taxon>
        <taxon>Syntrophotalea</taxon>
    </lineage>
</organism>
<evidence type="ECO:0000256" key="6">
    <source>
        <dbReference type="RuleBase" id="RU000481"/>
    </source>
</evidence>
<dbReference type="Gene3D" id="3.90.1150.10">
    <property type="entry name" value="Aspartate Aminotransferase, domain 1"/>
    <property type="match status" value="1"/>
</dbReference>
<protein>
    <recommendedName>
        <fullName evidence="6">Aminotransferase</fullName>
        <ecNumber evidence="6">2.6.1.-</ecNumber>
    </recommendedName>
</protein>
<comment type="similarity">
    <text evidence="2 6">Belongs to the class-I pyridoxal-phosphate-dependent aminotransferase family.</text>
</comment>
<dbReference type="EC" id="2.6.1.-" evidence="6"/>
<dbReference type="SUPFAM" id="SSF53383">
    <property type="entry name" value="PLP-dependent transferases"/>
    <property type="match status" value="1"/>
</dbReference>
<dbReference type="eggNOG" id="COG0436">
    <property type="taxonomic scope" value="Bacteria"/>
</dbReference>
<name>Q3A489_SYNC1</name>
<dbReference type="InterPro" id="IPR050596">
    <property type="entry name" value="AspAT/PAT-like"/>
</dbReference>
<dbReference type="InterPro" id="IPR015421">
    <property type="entry name" value="PyrdxlP-dep_Trfase_major"/>
</dbReference>
<evidence type="ECO:0000256" key="4">
    <source>
        <dbReference type="ARBA" id="ARBA00022679"/>
    </source>
</evidence>
<keyword evidence="9" id="KW-1185">Reference proteome</keyword>
<evidence type="ECO:0000256" key="5">
    <source>
        <dbReference type="ARBA" id="ARBA00022898"/>
    </source>
</evidence>
<gene>
    <name evidence="8" type="primary">aspC</name>
    <name evidence="8" type="ordered locus">Pcar_1573</name>
</gene>
<evidence type="ECO:0000259" key="7">
    <source>
        <dbReference type="Pfam" id="PF00155"/>
    </source>
</evidence>